<dbReference type="STRING" id="1802315.A3F51_03400"/>
<evidence type="ECO:0000313" key="15">
    <source>
        <dbReference type="Proteomes" id="UP000178089"/>
    </source>
</evidence>
<evidence type="ECO:0000256" key="6">
    <source>
        <dbReference type="ARBA" id="ARBA00023125"/>
    </source>
</evidence>
<evidence type="ECO:0000256" key="10">
    <source>
        <dbReference type="ARBA" id="ARBA00048988"/>
    </source>
</evidence>
<dbReference type="GO" id="GO:0005829">
    <property type="term" value="C:cytosol"/>
    <property type="evidence" value="ECO:0007669"/>
    <property type="project" value="TreeGrafter"/>
</dbReference>
<dbReference type="InterPro" id="IPR000212">
    <property type="entry name" value="DNA_helicase_UvrD/REP"/>
</dbReference>
<sequence length="654" mass="74150">MTTLNKAQQQAVNTLEGPVLIVAGAGSGKTKVITYRILNLIRKGVSPSNILAITFTNKAAKEMRDRIENLLTEDVSLNLPISIRERPFVSTFHALGVHIIRENAAILGLTKHFTIFDRSDSRRAIKQAMQECSIDPKQFDPGTILNMISRAKGDNISRLEYFDATKSYMEELAAQIWEKYEIILTKEKALDFDDLLSETVALLAKNEPLRKHYQNIWKYIHVDEYQDTNKVQYVITKLLAGTHKNICVVGDVDQNIYSWRGATIENILNFEKDYPETAIIALEKNYRSTKTILAAANSVIEKNLLRKKKTLYTDNIDGEKIGLNASYTELDEARNIADTARDLIEKGIPPRNIAVLYRANFQSRAIEEAFIKKNIPYQLVGVRFFERKEIKDVLSYIRAALNRESWGDVGRIINVPARGIGKATVAKIMSERPELLPPTMKIKIDGFWKLLDDIQLEIRQKKPSEVVKFVIKETGMEQLLMSGDAEDEERLLNIRELVTVAAQYDEEKQSPTLRSDFVFPGIEKFLENAALASDQDDLVKDRDAVKLMTVHASKGLEFDQVFIAGLEQDLFPFKHLDDAGISSAEAEEERRLFYVALTRARNKVHLSHTLIRTVYGAQRVNTPSEFISDIGQDLIEEQAPPEKPTGAKALFIDF</sequence>
<dbReference type="Gene3D" id="3.40.50.300">
    <property type="entry name" value="P-loop containing nucleotide triphosphate hydrolases"/>
    <property type="match status" value="2"/>
</dbReference>
<accession>A0A1G2N0Y0</accession>
<dbReference type="InterPro" id="IPR013986">
    <property type="entry name" value="DExx_box_DNA_helicase_dom_sf"/>
</dbReference>
<keyword evidence="3 11" id="KW-0378">Hydrolase</keyword>
<dbReference type="AlphaFoldDB" id="A0A1G2N0Y0"/>
<dbReference type="PROSITE" id="PS51198">
    <property type="entry name" value="UVRD_HELICASE_ATP_BIND"/>
    <property type="match status" value="1"/>
</dbReference>
<dbReference type="SUPFAM" id="SSF52540">
    <property type="entry name" value="P-loop containing nucleoside triphosphate hydrolases"/>
    <property type="match status" value="1"/>
</dbReference>
<evidence type="ECO:0000313" key="14">
    <source>
        <dbReference type="EMBL" id="OHA29744.1"/>
    </source>
</evidence>
<dbReference type="GO" id="GO:0043138">
    <property type="term" value="F:3'-5' DNA helicase activity"/>
    <property type="evidence" value="ECO:0007669"/>
    <property type="project" value="UniProtKB-EC"/>
</dbReference>
<dbReference type="PROSITE" id="PS51217">
    <property type="entry name" value="UVRD_HELICASE_CTER"/>
    <property type="match status" value="1"/>
</dbReference>
<organism evidence="14 15">
    <name type="scientific">Candidatus Taylorbacteria bacterium RIFCSPHIGHO2_12_FULL_45_16</name>
    <dbReference type="NCBI Taxonomy" id="1802315"/>
    <lineage>
        <taxon>Bacteria</taxon>
        <taxon>Candidatus Tayloriibacteriota</taxon>
    </lineage>
</organism>
<dbReference type="InterPro" id="IPR027417">
    <property type="entry name" value="P-loop_NTPase"/>
</dbReference>
<evidence type="ECO:0000259" key="12">
    <source>
        <dbReference type="PROSITE" id="PS51198"/>
    </source>
</evidence>
<dbReference type="GO" id="GO:0003677">
    <property type="term" value="F:DNA binding"/>
    <property type="evidence" value="ECO:0007669"/>
    <property type="project" value="UniProtKB-KW"/>
</dbReference>
<dbReference type="Gene3D" id="1.10.486.10">
    <property type="entry name" value="PCRA, domain 4"/>
    <property type="match status" value="1"/>
</dbReference>
<dbReference type="Pfam" id="PF13361">
    <property type="entry name" value="UvrD_C"/>
    <property type="match status" value="1"/>
</dbReference>
<protein>
    <recommendedName>
        <fullName evidence="9">DNA 3'-5' helicase</fullName>
        <ecNumber evidence="9">5.6.2.4</ecNumber>
    </recommendedName>
</protein>
<keyword evidence="6" id="KW-0238">DNA-binding</keyword>
<dbReference type="EC" id="5.6.2.4" evidence="9"/>
<dbReference type="CDD" id="cd17932">
    <property type="entry name" value="DEXQc_UvrD"/>
    <property type="match status" value="1"/>
</dbReference>
<comment type="similarity">
    <text evidence="1">Belongs to the helicase family. UvrD subfamily.</text>
</comment>
<dbReference type="InterPro" id="IPR014016">
    <property type="entry name" value="UvrD-like_ATP-bd"/>
</dbReference>
<keyword evidence="7" id="KW-0413">Isomerase</keyword>
<reference evidence="14 15" key="1">
    <citation type="journal article" date="2016" name="Nat. Commun.">
        <title>Thousands of microbial genomes shed light on interconnected biogeochemical processes in an aquifer system.</title>
        <authorList>
            <person name="Anantharaman K."/>
            <person name="Brown C.T."/>
            <person name="Hug L.A."/>
            <person name="Sharon I."/>
            <person name="Castelle C.J."/>
            <person name="Probst A.J."/>
            <person name="Thomas B.C."/>
            <person name="Singh A."/>
            <person name="Wilkins M.J."/>
            <person name="Karaoz U."/>
            <person name="Brodie E.L."/>
            <person name="Williams K.H."/>
            <person name="Hubbard S.S."/>
            <person name="Banfield J.F."/>
        </authorList>
    </citation>
    <scope>NUCLEOTIDE SEQUENCE [LARGE SCALE GENOMIC DNA]</scope>
</reference>
<dbReference type="GO" id="GO:0033202">
    <property type="term" value="C:DNA helicase complex"/>
    <property type="evidence" value="ECO:0007669"/>
    <property type="project" value="TreeGrafter"/>
</dbReference>
<keyword evidence="2 11" id="KW-0547">Nucleotide-binding</keyword>
<dbReference type="Proteomes" id="UP000178089">
    <property type="component" value="Unassembled WGS sequence"/>
</dbReference>
<keyword evidence="5 11" id="KW-0067">ATP-binding</keyword>
<dbReference type="PANTHER" id="PTHR11070:SF2">
    <property type="entry name" value="ATP-DEPENDENT DNA HELICASE SRS2"/>
    <property type="match status" value="1"/>
</dbReference>
<comment type="catalytic activity">
    <reaction evidence="10">
        <text>ATP + H2O = ADP + phosphate + H(+)</text>
        <dbReference type="Rhea" id="RHEA:13065"/>
        <dbReference type="ChEBI" id="CHEBI:15377"/>
        <dbReference type="ChEBI" id="CHEBI:15378"/>
        <dbReference type="ChEBI" id="CHEBI:30616"/>
        <dbReference type="ChEBI" id="CHEBI:43474"/>
        <dbReference type="ChEBI" id="CHEBI:456216"/>
        <dbReference type="EC" id="5.6.2.4"/>
    </reaction>
</comment>
<gene>
    <name evidence="14" type="ORF">A3F51_03400</name>
</gene>
<evidence type="ECO:0000256" key="1">
    <source>
        <dbReference type="ARBA" id="ARBA00009922"/>
    </source>
</evidence>
<evidence type="ECO:0000256" key="5">
    <source>
        <dbReference type="ARBA" id="ARBA00022840"/>
    </source>
</evidence>
<comment type="caution">
    <text evidence="14">The sequence shown here is derived from an EMBL/GenBank/DDBJ whole genome shotgun (WGS) entry which is preliminary data.</text>
</comment>
<dbReference type="GO" id="GO:0005524">
    <property type="term" value="F:ATP binding"/>
    <property type="evidence" value="ECO:0007669"/>
    <property type="project" value="UniProtKB-UniRule"/>
</dbReference>
<dbReference type="Pfam" id="PF00580">
    <property type="entry name" value="UvrD-helicase"/>
    <property type="match status" value="1"/>
</dbReference>
<proteinExistence type="inferred from homology"/>
<dbReference type="Gene3D" id="1.10.10.160">
    <property type="match status" value="1"/>
</dbReference>
<evidence type="ECO:0000256" key="11">
    <source>
        <dbReference type="PROSITE-ProRule" id="PRU00560"/>
    </source>
</evidence>
<evidence type="ECO:0000256" key="8">
    <source>
        <dbReference type="ARBA" id="ARBA00034617"/>
    </source>
</evidence>
<evidence type="ECO:0000256" key="7">
    <source>
        <dbReference type="ARBA" id="ARBA00023235"/>
    </source>
</evidence>
<evidence type="ECO:0000256" key="4">
    <source>
        <dbReference type="ARBA" id="ARBA00022806"/>
    </source>
</evidence>
<comment type="catalytic activity">
    <reaction evidence="8">
        <text>Couples ATP hydrolysis with the unwinding of duplex DNA by translocating in the 3'-5' direction.</text>
        <dbReference type="EC" id="5.6.2.4"/>
    </reaction>
</comment>
<dbReference type="GO" id="GO:0016887">
    <property type="term" value="F:ATP hydrolysis activity"/>
    <property type="evidence" value="ECO:0007669"/>
    <property type="project" value="RHEA"/>
</dbReference>
<feature type="domain" description="UvrD-like helicase C-terminal" evidence="13">
    <location>
        <begin position="290"/>
        <end position="555"/>
    </location>
</feature>
<name>A0A1G2N0Y0_9BACT</name>
<evidence type="ECO:0000256" key="9">
    <source>
        <dbReference type="ARBA" id="ARBA00034808"/>
    </source>
</evidence>
<evidence type="ECO:0000256" key="2">
    <source>
        <dbReference type="ARBA" id="ARBA00022741"/>
    </source>
</evidence>
<feature type="binding site" evidence="11">
    <location>
        <begin position="23"/>
        <end position="30"/>
    </location>
    <ligand>
        <name>ATP</name>
        <dbReference type="ChEBI" id="CHEBI:30616"/>
    </ligand>
</feature>
<dbReference type="CDD" id="cd18807">
    <property type="entry name" value="SF1_C_UvrD"/>
    <property type="match status" value="1"/>
</dbReference>
<dbReference type="PANTHER" id="PTHR11070">
    <property type="entry name" value="UVRD / RECB / PCRA DNA HELICASE FAMILY MEMBER"/>
    <property type="match status" value="1"/>
</dbReference>
<feature type="domain" description="UvrD-like helicase ATP-binding" evidence="12">
    <location>
        <begin position="2"/>
        <end position="289"/>
    </location>
</feature>
<keyword evidence="4 11" id="KW-0347">Helicase</keyword>
<evidence type="ECO:0000259" key="13">
    <source>
        <dbReference type="PROSITE" id="PS51217"/>
    </source>
</evidence>
<dbReference type="EMBL" id="MHRT01000001">
    <property type="protein sequence ID" value="OHA29744.1"/>
    <property type="molecule type" value="Genomic_DNA"/>
</dbReference>
<evidence type="ECO:0000256" key="3">
    <source>
        <dbReference type="ARBA" id="ARBA00022801"/>
    </source>
</evidence>
<dbReference type="GO" id="GO:0000725">
    <property type="term" value="P:recombinational repair"/>
    <property type="evidence" value="ECO:0007669"/>
    <property type="project" value="TreeGrafter"/>
</dbReference>
<dbReference type="InterPro" id="IPR014017">
    <property type="entry name" value="DNA_helicase_UvrD-like_C"/>
</dbReference>